<name>A0A2P4Q376_RHIID</name>
<reference evidence="2 3" key="2">
    <citation type="journal article" date="2018" name="New Phytol.">
        <title>High intraspecific genome diversity in the model arbuscular mycorrhizal symbiont Rhizophagus irregularis.</title>
        <authorList>
            <person name="Chen E.C.H."/>
            <person name="Morin E."/>
            <person name="Beaudet D."/>
            <person name="Noel J."/>
            <person name="Yildirir G."/>
            <person name="Ndikumana S."/>
            <person name="Charron P."/>
            <person name="St-Onge C."/>
            <person name="Giorgi J."/>
            <person name="Kruger M."/>
            <person name="Marton T."/>
            <person name="Ropars J."/>
            <person name="Grigoriev I.V."/>
            <person name="Hainaut M."/>
            <person name="Henrissat B."/>
            <person name="Roux C."/>
            <person name="Martin F."/>
            <person name="Corradi N."/>
        </authorList>
    </citation>
    <scope>NUCLEOTIDE SEQUENCE [LARGE SCALE GENOMIC DNA]</scope>
    <source>
        <strain evidence="2 3">DAOM 197198</strain>
    </source>
</reference>
<feature type="compositionally biased region" description="Basic and acidic residues" evidence="1">
    <location>
        <begin position="43"/>
        <end position="55"/>
    </location>
</feature>
<reference evidence="2 3" key="1">
    <citation type="journal article" date="2013" name="Proc. Natl. Acad. Sci. U.S.A.">
        <title>Genome of an arbuscular mycorrhizal fungus provides insight into the oldest plant symbiosis.</title>
        <authorList>
            <person name="Tisserant E."/>
            <person name="Malbreil M."/>
            <person name="Kuo A."/>
            <person name="Kohler A."/>
            <person name="Symeonidi A."/>
            <person name="Balestrini R."/>
            <person name="Charron P."/>
            <person name="Duensing N."/>
            <person name="Frei Dit Frey N."/>
            <person name="Gianinazzi-Pearson V."/>
            <person name="Gilbert L.B."/>
            <person name="Handa Y."/>
            <person name="Herr J.R."/>
            <person name="Hijri M."/>
            <person name="Koul R."/>
            <person name="Kawaguchi M."/>
            <person name="Krajinski F."/>
            <person name="Lammers P.J."/>
            <person name="Masclaux F.G."/>
            <person name="Murat C."/>
            <person name="Morin E."/>
            <person name="Ndikumana S."/>
            <person name="Pagni M."/>
            <person name="Petitpierre D."/>
            <person name="Requena N."/>
            <person name="Rosikiewicz P."/>
            <person name="Riley R."/>
            <person name="Saito K."/>
            <person name="San Clemente H."/>
            <person name="Shapiro H."/>
            <person name="van Tuinen D."/>
            <person name="Becard G."/>
            <person name="Bonfante P."/>
            <person name="Paszkowski U."/>
            <person name="Shachar-Hill Y.Y."/>
            <person name="Tuskan G.A."/>
            <person name="Young P.W."/>
            <person name="Sanders I.R."/>
            <person name="Henrissat B."/>
            <person name="Rensing S.A."/>
            <person name="Grigoriev I.V."/>
            <person name="Corradi N."/>
            <person name="Roux C."/>
            <person name="Martin F."/>
        </authorList>
    </citation>
    <scope>NUCLEOTIDE SEQUENCE [LARGE SCALE GENOMIC DNA]</scope>
    <source>
        <strain evidence="2 3">DAOM 197198</strain>
    </source>
</reference>
<protein>
    <submittedName>
        <fullName evidence="2">Uncharacterized protein</fullName>
    </submittedName>
</protein>
<feature type="compositionally biased region" description="Basic and acidic residues" evidence="1">
    <location>
        <begin position="220"/>
        <end position="243"/>
    </location>
</feature>
<evidence type="ECO:0000313" key="2">
    <source>
        <dbReference type="EMBL" id="POG72105.1"/>
    </source>
</evidence>
<dbReference type="Proteomes" id="UP000018888">
    <property type="component" value="Unassembled WGS sequence"/>
</dbReference>
<evidence type="ECO:0000313" key="3">
    <source>
        <dbReference type="Proteomes" id="UP000018888"/>
    </source>
</evidence>
<dbReference type="VEuPathDB" id="FungiDB:RhiirFUN_015936"/>
<keyword evidence="3" id="KW-1185">Reference proteome</keyword>
<dbReference type="AlphaFoldDB" id="A0A2P4Q376"/>
<feature type="region of interest" description="Disordered" evidence="1">
    <location>
        <begin position="34"/>
        <end position="118"/>
    </location>
</feature>
<comment type="caution">
    <text evidence="2">The sequence shown here is derived from an EMBL/GenBank/DDBJ whole genome shotgun (WGS) entry which is preliminary data.</text>
</comment>
<feature type="compositionally biased region" description="Basic and acidic residues" evidence="1">
    <location>
        <begin position="71"/>
        <end position="83"/>
    </location>
</feature>
<proteinExistence type="predicted"/>
<organism evidence="2 3">
    <name type="scientific">Rhizophagus irregularis (strain DAOM 181602 / DAOM 197198 / MUCL 43194)</name>
    <name type="common">Arbuscular mycorrhizal fungus</name>
    <name type="synonym">Glomus intraradices</name>
    <dbReference type="NCBI Taxonomy" id="747089"/>
    <lineage>
        <taxon>Eukaryota</taxon>
        <taxon>Fungi</taxon>
        <taxon>Fungi incertae sedis</taxon>
        <taxon>Mucoromycota</taxon>
        <taxon>Glomeromycotina</taxon>
        <taxon>Glomeromycetes</taxon>
        <taxon>Glomerales</taxon>
        <taxon>Glomeraceae</taxon>
        <taxon>Rhizophagus</taxon>
    </lineage>
</organism>
<evidence type="ECO:0000256" key="1">
    <source>
        <dbReference type="SAM" id="MobiDB-lite"/>
    </source>
</evidence>
<accession>A0A2P4Q376</accession>
<feature type="region of interest" description="Disordered" evidence="1">
    <location>
        <begin position="216"/>
        <end position="261"/>
    </location>
</feature>
<gene>
    <name evidence="2" type="ORF">GLOIN_2v1875525</name>
</gene>
<feature type="compositionally biased region" description="Basic and acidic residues" evidence="1">
    <location>
        <begin position="99"/>
        <end position="115"/>
    </location>
</feature>
<sequence>MRKTSNKKHSKGAINNYYFSHFIKSYDDTITENPSNKTLNDVENDKDNGIDKDNNDNITDNPSNKTSNDIENNKDNSIDKDNNDDITNDPSNETLNDIENDKDNGVDKNNSKDINNDSSNIIDEWLNSLRTMKKMNISSVNLNSNNNTVLMTEEEGTLILHLYPDDKEGKGINGNGLPNNERNQKLKHRAQYRKNKKRLHKGELLPIKENLKLFKGPSKRQLEESSERLRPVKENPGFEKFEEVSSDNKSNGKNHKKDEKKYNLDDKAVNLDKDLHKILQFIHKLPTCSSTRFKQLIGDFLNDIILMDISSSNCTRIPFIAKDENEIKNILYKLVGNIFNSVTGSTKSQVVKEILQRKNLRFHVKVWKSYICLQAFCSANLKQNRGKTTRSQAKKKIIEEYTNIDLGDLDLMLQILPKIYRLLQVFNGNWVLLDVFEEITLTFFKSKIKVDANFEIWLNLVRTE</sequence>
<dbReference type="EMBL" id="AUPC02000100">
    <property type="protein sequence ID" value="POG72105.1"/>
    <property type="molecule type" value="Genomic_DNA"/>
</dbReference>